<dbReference type="AlphaFoldDB" id="A0A6C0E6F1"/>
<proteinExistence type="predicted"/>
<name>A0A6C0E6F1_9ZZZZ</name>
<dbReference type="EMBL" id="MN739735">
    <property type="protein sequence ID" value="QHT23839.1"/>
    <property type="molecule type" value="Genomic_DNA"/>
</dbReference>
<accession>A0A6C0E6F1</accession>
<reference evidence="1" key="1">
    <citation type="journal article" date="2020" name="Nature">
        <title>Giant virus diversity and host interactions through global metagenomics.</title>
        <authorList>
            <person name="Schulz F."/>
            <person name="Roux S."/>
            <person name="Paez-Espino D."/>
            <person name="Jungbluth S."/>
            <person name="Walsh D.A."/>
            <person name="Denef V.J."/>
            <person name="McMahon K.D."/>
            <person name="Konstantinidis K.T."/>
            <person name="Eloe-Fadrosh E.A."/>
            <person name="Kyrpides N.C."/>
            <person name="Woyke T."/>
        </authorList>
    </citation>
    <scope>NUCLEOTIDE SEQUENCE</scope>
    <source>
        <strain evidence="1">GVMAG-M-3300023179-132</strain>
    </source>
</reference>
<protein>
    <submittedName>
        <fullName evidence="1">Uncharacterized protein</fullName>
    </submittedName>
</protein>
<organism evidence="1">
    <name type="scientific">viral metagenome</name>
    <dbReference type="NCBI Taxonomy" id="1070528"/>
    <lineage>
        <taxon>unclassified sequences</taxon>
        <taxon>metagenomes</taxon>
        <taxon>organismal metagenomes</taxon>
    </lineage>
</organism>
<evidence type="ECO:0000313" key="1">
    <source>
        <dbReference type="EMBL" id="QHT23839.1"/>
    </source>
</evidence>
<sequence>MGIHMVIVSNIRKVNVGGGLHSGGRNDCHHSL</sequence>